<accession>D4YJX5</accession>
<feature type="transmembrane region" description="Helical" evidence="8">
    <location>
        <begin position="155"/>
        <end position="172"/>
    </location>
</feature>
<dbReference type="InterPro" id="IPR000620">
    <property type="entry name" value="EamA_dom"/>
</dbReference>
<keyword evidence="4 8" id="KW-0812">Transmembrane</keyword>
<keyword evidence="11" id="KW-1185">Reference proteome</keyword>
<feature type="transmembrane region" description="Helical" evidence="8">
    <location>
        <begin position="278"/>
        <end position="296"/>
    </location>
</feature>
<comment type="subcellular location">
    <subcellularLocation>
        <location evidence="1">Cell membrane</location>
        <topology evidence="1">Multi-pass membrane protein</topology>
    </subcellularLocation>
</comment>
<evidence type="ECO:0000256" key="3">
    <source>
        <dbReference type="ARBA" id="ARBA00022475"/>
    </source>
</evidence>
<evidence type="ECO:0000256" key="6">
    <source>
        <dbReference type="ARBA" id="ARBA00023136"/>
    </source>
</evidence>
<evidence type="ECO:0000313" key="11">
    <source>
        <dbReference type="Proteomes" id="UP000005714"/>
    </source>
</evidence>
<gene>
    <name evidence="10" type="ORF">HMPREF0183_0235</name>
</gene>
<dbReference type="Proteomes" id="UP000005714">
    <property type="component" value="Unassembled WGS sequence"/>
</dbReference>
<dbReference type="PANTHER" id="PTHR32322:SF18">
    <property type="entry name" value="S-ADENOSYLMETHIONINE_S-ADENOSYLHOMOCYSTEINE TRANSPORTER"/>
    <property type="match status" value="1"/>
</dbReference>
<dbReference type="InterPro" id="IPR037185">
    <property type="entry name" value="EmrE-like"/>
</dbReference>
<proteinExistence type="inferred from homology"/>
<keyword evidence="5 8" id="KW-1133">Transmembrane helix</keyword>
<evidence type="ECO:0000256" key="1">
    <source>
        <dbReference type="ARBA" id="ARBA00004651"/>
    </source>
</evidence>
<feature type="transmembrane region" description="Helical" evidence="8">
    <location>
        <begin position="125"/>
        <end position="143"/>
    </location>
</feature>
<comment type="similarity">
    <text evidence="2">Belongs to the EamA transporter family.</text>
</comment>
<evidence type="ECO:0000313" key="10">
    <source>
        <dbReference type="EMBL" id="EFG48545.1"/>
    </source>
</evidence>
<feature type="transmembrane region" description="Helical" evidence="8">
    <location>
        <begin position="39"/>
        <end position="59"/>
    </location>
</feature>
<evidence type="ECO:0000259" key="9">
    <source>
        <dbReference type="Pfam" id="PF00892"/>
    </source>
</evidence>
<comment type="caution">
    <text evidence="10">The sequence shown here is derived from an EMBL/GenBank/DDBJ whole genome shotgun (WGS) entry which is preliminary data.</text>
</comment>
<feature type="domain" description="EamA" evidence="9">
    <location>
        <begin position="7"/>
        <end position="143"/>
    </location>
</feature>
<organism evidence="10 11">
    <name type="scientific">Brevibacterium mcbrellneri ATCC 49030</name>
    <dbReference type="NCBI Taxonomy" id="585530"/>
    <lineage>
        <taxon>Bacteria</taxon>
        <taxon>Bacillati</taxon>
        <taxon>Actinomycetota</taxon>
        <taxon>Actinomycetes</taxon>
        <taxon>Micrococcales</taxon>
        <taxon>Brevibacteriaceae</taxon>
        <taxon>Brevibacterium</taxon>
    </lineage>
</organism>
<feature type="compositionally biased region" description="Polar residues" evidence="7">
    <location>
        <begin position="332"/>
        <end position="346"/>
    </location>
</feature>
<sequence>MTTRPTLWGFILTLISVVAFALAAPIAKTMYASDWSAGGVTFARLTGCSVLLMVPALWAMRGKWHNLKGNYMRVIMYGVITMAGVQLLFFLAVERLKPSIALLLEMTAPILIVLFLWIRTRVNPAIATLVGMVVAMAGVVIVLDPRGATLDMLGVLYALAAAGCLATFFVMSARSDMGISPVPLLAFGMGVGAIVVGIVCAVGLVPFKVAYDPVTVAHFTIPWWAGVLAIVAVTILAYVTGVIGLQLIGATVGSFLNLLEVPASVVASWWMLGDLPTYVQLCGGIVVLAGVVFVKLGENQQTKRERVRIEDIDPATGQIPVIVEEPDEEQSRPSAATSPSQANPADTSAEVACKSPCTES</sequence>
<dbReference type="RefSeq" id="WP_005881877.1">
    <property type="nucleotide sequence ID" value="NZ_ADNU01000008.1"/>
</dbReference>
<dbReference type="EMBL" id="ADNU01000008">
    <property type="protein sequence ID" value="EFG48545.1"/>
    <property type="molecule type" value="Genomic_DNA"/>
</dbReference>
<feature type="transmembrane region" description="Helical" evidence="8">
    <location>
        <begin position="223"/>
        <end position="248"/>
    </location>
</feature>
<evidence type="ECO:0000256" key="4">
    <source>
        <dbReference type="ARBA" id="ARBA00022692"/>
    </source>
</evidence>
<name>D4YJX5_9MICO</name>
<dbReference type="SUPFAM" id="SSF103481">
    <property type="entry name" value="Multidrug resistance efflux transporter EmrE"/>
    <property type="match status" value="2"/>
</dbReference>
<feature type="region of interest" description="Disordered" evidence="7">
    <location>
        <begin position="317"/>
        <end position="360"/>
    </location>
</feature>
<keyword evidence="3" id="KW-1003">Cell membrane</keyword>
<evidence type="ECO:0000256" key="8">
    <source>
        <dbReference type="SAM" id="Phobius"/>
    </source>
</evidence>
<keyword evidence="6 8" id="KW-0472">Membrane</keyword>
<dbReference type="GO" id="GO:0005886">
    <property type="term" value="C:plasma membrane"/>
    <property type="evidence" value="ECO:0007669"/>
    <property type="project" value="UniProtKB-SubCell"/>
</dbReference>
<feature type="transmembrane region" description="Helical" evidence="8">
    <location>
        <begin position="184"/>
        <end position="211"/>
    </location>
</feature>
<dbReference type="AlphaFoldDB" id="D4YJX5"/>
<feature type="transmembrane region" description="Helical" evidence="8">
    <location>
        <begin position="255"/>
        <end position="272"/>
    </location>
</feature>
<dbReference type="eggNOG" id="COG0697">
    <property type="taxonomic scope" value="Bacteria"/>
</dbReference>
<feature type="transmembrane region" description="Helical" evidence="8">
    <location>
        <begin position="71"/>
        <end position="93"/>
    </location>
</feature>
<feature type="domain" description="EamA" evidence="9">
    <location>
        <begin position="153"/>
        <end position="294"/>
    </location>
</feature>
<evidence type="ECO:0000256" key="7">
    <source>
        <dbReference type="SAM" id="MobiDB-lite"/>
    </source>
</evidence>
<dbReference type="InterPro" id="IPR050638">
    <property type="entry name" value="AA-Vitamin_Transporters"/>
</dbReference>
<evidence type="ECO:0000256" key="5">
    <source>
        <dbReference type="ARBA" id="ARBA00022989"/>
    </source>
</evidence>
<reference evidence="10 11" key="1">
    <citation type="submission" date="2010-04" db="EMBL/GenBank/DDBJ databases">
        <authorList>
            <person name="Qin X."/>
            <person name="Bachman B."/>
            <person name="Battles P."/>
            <person name="Bell A."/>
            <person name="Bess C."/>
            <person name="Bickham C."/>
            <person name="Chaboub L."/>
            <person name="Chen D."/>
            <person name="Coyle M."/>
            <person name="Deiros D.R."/>
            <person name="Dinh H."/>
            <person name="Forbes L."/>
            <person name="Fowler G."/>
            <person name="Francisco L."/>
            <person name="Fu Q."/>
            <person name="Gubbala S."/>
            <person name="Hale W."/>
            <person name="Han Y."/>
            <person name="Hemphill L."/>
            <person name="Highlander S.K."/>
            <person name="Hirani K."/>
            <person name="Hogues M."/>
            <person name="Jackson L."/>
            <person name="Jakkamsetti A."/>
            <person name="Javaid M."/>
            <person name="Jiang H."/>
            <person name="Korchina V."/>
            <person name="Kovar C."/>
            <person name="Lara F."/>
            <person name="Lee S."/>
            <person name="Mata R."/>
            <person name="Mathew T."/>
            <person name="Moen C."/>
            <person name="Morales K."/>
            <person name="Munidasa M."/>
            <person name="Nazareth L."/>
            <person name="Ngo R."/>
            <person name="Nguyen L."/>
            <person name="Okwuonu G."/>
            <person name="Ongeri F."/>
            <person name="Patil S."/>
            <person name="Petrosino J."/>
            <person name="Pham C."/>
            <person name="Pham P."/>
            <person name="Pu L.-L."/>
            <person name="Puazo M."/>
            <person name="Raj R."/>
            <person name="Reid J."/>
            <person name="Rouhana J."/>
            <person name="Saada N."/>
            <person name="Shang Y."/>
            <person name="Simmons D."/>
            <person name="Thornton R."/>
            <person name="Warren J."/>
            <person name="Weissenberger G."/>
            <person name="Zhang J."/>
            <person name="Zhang L."/>
            <person name="Zhou C."/>
            <person name="Zhu D."/>
            <person name="Muzny D."/>
            <person name="Worley K."/>
            <person name="Gibbs R."/>
        </authorList>
    </citation>
    <scope>NUCLEOTIDE SEQUENCE [LARGE SCALE GENOMIC DNA]</scope>
    <source>
        <strain evidence="10 11">ATCC 49030</strain>
    </source>
</reference>
<dbReference type="OrthoDB" id="154915at2"/>
<dbReference type="PANTHER" id="PTHR32322">
    <property type="entry name" value="INNER MEMBRANE TRANSPORTER"/>
    <property type="match status" value="1"/>
</dbReference>
<feature type="transmembrane region" description="Helical" evidence="8">
    <location>
        <begin position="99"/>
        <end position="118"/>
    </location>
</feature>
<dbReference type="Pfam" id="PF00892">
    <property type="entry name" value="EamA"/>
    <property type="match status" value="2"/>
</dbReference>
<evidence type="ECO:0000256" key="2">
    <source>
        <dbReference type="ARBA" id="ARBA00007362"/>
    </source>
</evidence>
<dbReference type="STRING" id="585530.HMPREF0183_0235"/>
<protein>
    <submittedName>
        <fullName evidence="10">Putative membrane protein</fullName>
    </submittedName>
</protein>